<dbReference type="InterPro" id="IPR004013">
    <property type="entry name" value="PHP_dom"/>
</dbReference>
<gene>
    <name evidence="10" type="ORF">OOT00_13200</name>
</gene>
<evidence type="ECO:0000313" key="10">
    <source>
        <dbReference type="EMBL" id="MCW7754942.1"/>
    </source>
</evidence>
<name>A0ABT3NBV9_9BACT</name>
<proteinExistence type="inferred from homology"/>
<dbReference type="InterPro" id="IPR016195">
    <property type="entry name" value="Pol/histidinol_Pase-like"/>
</dbReference>
<dbReference type="EC" id="3.1.3.15" evidence="3 8"/>
<dbReference type="RefSeq" id="WP_265425854.1">
    <property type="nucleotide sequence ID" value="NZ_JAPFPW010000018.1"/>
</dbReference>
<dbReference type="NCBIfam" id="TIGR01856">
    <property type="entry name" value="hisJ_fam"/>
    <property type="match status" value="1"/>
</dbReference>
<evidence type="ECO:0000256" key="1">
    <source>
        <dbReference type="ARBA" id="ARBA00004970"/>
    </source>
</evidence>
<dbReference type="EMBL" id="JAPFPW010000018">
    <property type="protein sequence ID" value="MCW7754942.1"/>
    <property type="molecule type" value="Genomic_DNA"/>
</dbReference>
<comment type="caution">
    <text evidence="10">The sequence shown here is derived from an EMBL/GenBank/DDBJ whole genome shotgun (WGS) entry which is preliminary data.</text>
</comment>
<accession>A0ABT3NBV9</accession>
<dbReference type="InterPro" id="IPR010140">
    <property type="entry name" value="Histidinol_P_phosphatase_HisJ"/>
</dbReference>
<feature type="domain" description="PHP" evidence="9">
    <location>
        <begin position="3"/>
        <end position="194"/>
    </location>
</feature>
<keyword evidence="11" id="KW-1185">Reference proteome</keyword>
<evidence type="ECO:0000256" key="8">
    <source>
        <dbReference type="RuleBase" id="RU366003"/>
    </source>
</evidence>
<dbReference type="PANTHER" id="PTHR21039:SF0">
    <property type="entry name" value="HISTIDINOL-PHOSPHATASE"/>
    <property type="match status" value="1"/>
</dbReference>
<dbReference type="Gene3D" id="3.20.20.140">
    <property type="entry name" value="Metal-dependent hydrolases"/>
    <property type="match status" value="1"/>
</dbReference>
<reference evidence="10 11" key="1">
    <citation type="submission" date="2022-11" db="EMBL/GenBank/DDBJ databases">
        <title>Desulfobotulus tamanensis H1 sp. nov. - anaerobic, alkaliphilic, sulphate reducing bacterium isolated from terrestrial mud volcano.</title>
        <authorList>
            <person name="Frolova A."/>
            <person name="Merkel A.Y."/>
            <person name="Slobodkin A.I."/>
        </authorList>
    </citation>
    <scope>NUCLEOTIDE SEQUENCE [LARGE SCALE GENOMIC DNA]</scope>
    <source>
        <strain evidence="10 11">H1</strain>
    </source>
</reference>
<evidence type="ECO:0000256" key="6">
    <source>
        <dbReference type="ARBA" id="ARBA00023102"/>
    </source>
</evidence>
<comment type="catalytic activity">
    <reaction evidence="7 8">
        <text>L-histidinol phosphate + H2O = L-histidinol + phosphate</text>
        <dbReference type="Rhea" id="RHEA:14465"/>
        <dbReference type="ChEBI" id="CHEBI:15377"/>
        <dbReference type="ChEBI" id="CHEBI:43474"/>
        <dbReference type="ChEBI" id="CHEBI:57699"/>
        <dbReference type="ChEBI" id="CHEBI:57980"/>
        <dbReference type="EC" id="3.1.3.15"/>
    </reaction>
</comment>
<evidence type="ECO:0000256" key="3">
    <source>
        <dbReference type="ARBA" id="ARBA00013085"/>
    </source>
</evidence>
<protein>
    <recommendedName>
        <fullName evidence="3 8">Histidinol-phosphatase</fullName>
        <shortName evidence="8">HolPase</shortName>
        <ecNumber evidence="3 8">3.1.3.15</ecNumber>
    </recommendedName>
</protein>
<comment type="pathway">
    <text evidence="1 8">Amino-acid biosynthesis; L-histidine biosynthesis; L-histidine from 5-phospho-alpha-D-ribose 1-diphosphate: step 8/9.</text>
</comment>
<keyword evidence="6 8" id="KW-0368">Histidine biosynthesis</keyword>
<evidence type="ECO:0000256" key="2">
    <source>
        <dbReference type="ARBA" id="ARBA00009152"/>
    </source>
</evidence>
<evidence type="ECO:0000256" key="4">
    <source>
        <dbReference type="ARBA" id="ARBA00022605"/>
    </source>
</evidence>
<keyword evidence="5 8" id="KW-0378">Hydrolase</keyword>
<evidence type="ECO:0000313" key="11">
    <source>
        <dbReference type="Proteomes" id="UP001209681"/>
    </source>
</evidence>
<dbReference type="Proteomes" id="UP001209681">
    <property type="component" value="Unassembled WGS sequence"/>
</dbReference>
<organism evidence="10 11">
    <name type="scientific">Desulfobotulus pelophilus</name>
    <dbReference type="NCBI Taxonomy" id="2823377"/>
    <lineage>
        <taxon>Bacteria</taxon>
        <taxon>Pseudomonadati</taxon>
        <taxon>Thermodesulfobacteriota</taxon>
        <taxon>Desulfobacteria</taxon>
        <taxon>Desulfobacterales</taxon>
        <taxon>Desulfobacteraceae</taxon>
        <taxon>Desulfobotulus</taxon>
    </lineage>
</organism>
<evidence type="ECO:0000259" key="9">
    <source>
        <dbReference type="Pfam" id="PF02811"/>
    </source>
</evidence>
<dbReference type="PANTHER" id="PTHR21039">
    <property type="entry name" value="HISTIDINOL PHOSPHATASE-RELATED"/>
    <property type="match status" value="1"/>
</dbReference>
<evidence type="ECO:0000256" key="7">
    <source>
        <dbReference type="ARBA" id="ARBA00049158"/>
    </source>
</evidence>
<comment type="similarity">
    <text evidence="2 8">Belongs to the PHP hydrolase family. HisK subfamily.</text>
</comment>
<sequence>MLDYHVHTPLCKHATGTPAAMVRAAVAKGLQEVAFLDHLTLPPLPTDHSMTLKDIPFYLNTIRELTHAWEGRIRVLAGLEIDFHPDCLPTLRTVCNSFDLDIVGGSVHFVNGHNIASRSGIKTWAALPPLPLYHAYIDTMEALVDADLCDMLCHLDLMDKFAPLLSHEQRQEIDSRMNNLLSLVARKQTVVEVNGSGMDQPKGHPYPSPSLLAACHEKGIPVTLSSDAHNPFSVGRHNQALLGYIRQAGYKAITKFYGRKPHSMILTEGGQP</sequence>
<dbReference type="Pfam" id="PF02811">
    <property type="entry name" value="PHP"/>
    <property type="match status" value="1"/>
</dbReference>
<dbReference type="SUPFAM" id="SSF89550">
    <property type="entry name" value="PHP domain-like"/>
    <property type="match status" value="1"/>
</dbReference>
<keyword evidence="4 8" id="KW-0028">Amino-acid biosynthesis</keyword>
<dbReference type="CDD" id="cd12110">
    <property type="entry name" value="PHP_HisPPase_Hisj_like"/>
    <property type="match status" value="1"/>
</dbReference>
<evidence type="ECO:0000256" key="5">
    <source>
        <dbReference type="ARBA" id="ARBA00022801"/>
    </source>
</evidence>